<dbReference type="AlphaFoldDB" id="A0A6M0SQQ0"/>
<organism evidence="1 2">
    <name type="scientific">Clostridium botulinum</name>
    <dbReference type="NCBI Taxonomy" id="1491"/>
    <lineage>
        <taxon>Bacteria</taxon>
        <taxon>Bacillati</taxon>
        <taxon>Bacillota</taxon>
        <taxon>Clostridia</taxon>
        <taxon>Eubacteriales</taxon>
        <taxon>Clostridiaceae</taxon>
        <taxon>Clostridium</taxon>
    </lineage>
</organism>
<protein>
    <submittedName>
        <fullName evidence="1">Uncharacterized protein</fullName>
    </submittedName>
</protein>
<dbReference type="EMBL" id="SGKU01000021">
    <property type="protein sequence ID" value="NFA42714.1"/>
    <property type="molecule type" value="Genomic_DNA"/>
</dbReference>
<dbReference type="Proteomes" id="UP000472355">
    <property type="component" value="Unassembled WGS sequence"/>
</dbReference>
<name>A0A6M0SQQ0_CLOBO</name>
<proteinExistence type="predicted"/>
<comment type="caution">
    <text evidence="1">The sequence shown here is derived from an EMBL/GenBank/DDBJ whole genome shotgun (WGS) entry which is preliminary data.</text>
</comment>
<gene>
    <name evidence="1" type="ORF">EXM65_09045</name>
</gene>
<evidence type="ECO:0000313" key="2">
    <source>
        <dbReference type="Proteomes" id="UP000472355"/>
    </source>
</evidence>
<evidence type="ECO:0000313" key="1">
    <source>
        <dbReference type="EMBL" id="NFA42714.1"/>
    </source>
</evidence>
<accession>A0A6M0SQQ0</accession>
<reference evidence="1 2" key="1">
    <citation type="submission" date="2019-02" db="EMBL/GenBank/DDBJ databases">
        <title>Genome sequencing of Clostridium botulinum clinical isolates.</title>
        <authorList>
            <person name="Brunt J."/>
            <person name="Van Vliet A.H.M."/>
            <person name="Stringer S.C."/>
            <person name="Grant K.A."/>
            <person name="Carter A.C."/>
            <person name="Peck M.W."/>
        </authorList>
    </citation>
    <scope>NUCLEOTIDE SEQUENCE [LARGE SCALE GENOMIC DNA]</scope>
    <source>
        <strain evidence="1 2">H113700579</strain>
    </source>
</reference>
<sequence length="87" mass="10206">MLIDKFINNLIDKIFAINKEDVSIITLINKDDEVIAETIISVNSISFYEYEYSRNSNEVKWKVEKKKVDSNTFNLCCKFAHKIEVIK</sequence>